<evidence type="ECO:0000256" key="1">
    <source>
        <dbReference type="ARBA" id="ARBA00004651"/>
    </source>
</evidence>
<dbReference type="PROSITE" id="PS01348">
    <property type="entry name" value="MRAY_2"/>
    <property type="match status" value="1"/>
</dbReference>
<dbReference type="GO" id="GO:0016780">
    <property type="term" value="F:phosphotransferase activity, for other substituted phosphate groups"/>
    <property type="evidence" value="ECO:0007669"/>
    <property type="project" value="InterPro"/>
</dbReference>
<dbReference type="GO" id="GO:0044038">
    <property type="term" value="P:cell wall macromolecule biosynthetic process"/>
    <property type="evidence" value="ECO:0007669"/>
    <property type="project" value="TreeGrafter"/>
</dbReference>
<evidence type="ECO:0000256" key="2">
    <source>
        <dbReference type="ARBA" id="ARBA00022475"/>
    </source>
</evidence>
<feature type="transmembrane region" description="Helical" evidence="8">
    <location>
        <begin position="315"/>
        <end position="335"/>
    </location>
</feature>
<keyword evidence="3 9" id="KW-0808">Transferase</keyword>
<feature type="transmembrane region" description="Helical" evidence="8">
    <location>
        <begin position="194"/>
        <end position="212"/>
    </location>
</feature>
<accession>A0A5J6V3G6</accession>
<dbReference type="GO" id="GO:0005886">
    <property type="term" value="C:plasma membrane"/>
    <property type="evidence" value="ECO:0007669"/>
    <property type="project" value="UniProtKB-SubCell"/>
</dbReference>
<gene>
    <name evidence="9" type="ORF">FY030_02995</name>
</gene>
<dbReference type="InterPro" id="IPR018480">
    <property type="entry name" value="PNAcMuramoyl-5peptid_Trfase_CS"/>
</dbReference>
<dbReference type="PANTHER" id="PTHR22926:SF3">
    <property type="entry name" value="UNDECAPRENYL-PHOSPHATE ALPHA-N-ACETYLGLUCOSAMINYL 1-PHOSPHATE TRANSFERASE"/>
    <property type="match status" value="1"/>
</dbReference>
<keyword evidence="4 8" id="KW-0812">Transmembrane</keyword>
<evidence type="ECO:0000256" key="6">
    <source>
        <dbReference type="ARBA" id="ARBA00023136"/>
    </source>
</evidence>
<name>A0A5J6V3G6_9MICO</name>
<feature type="transmembrane region" description="Helical" evidence="8">
    <location>
        <begin position="140"/>
        <end position="158"/>
    </location>
</feature>
<evidence type="ECO:0000256" key="5">
    <source>
        <dbReference type="ARBA" id="ARBA00022989"/>
    </source>
</evidence>
<feature type="transmembrane region" description="Helical" evidence="8">
    <location>
        <begin position="6"/>
        <end position="27"/>
    </location>
</feature>
<dbReference type="GO" id="GO:0009103">
    <property type="term" value="P:lipopolysaccharide biosynthetic process"/>
    <property type="evidence" value="ECO:0007669"/>
    <property type="project" value="TreeGrafter"/>
</dbReference>
<dbReference type="InterPro" id="IPR000715">
    <property type="entry name" value="Glycosyl_transferase_4"/>
</dbReference>
<dbReference type="Pfam" id="PF00953">
    <property type="entry name" value="Glycos_transf_4"/>
    <property type="match status" value="1"/>
</dbReference>
<sequence>MREFLMVLLTAAIVTYLVTPLIRRLALAVGAMTAVRDRDVHSVPIPRLGGVGMLLGFGAAVLLGSQLPYLGQLFSSTPAIYGVLAGAAIITLLGAVDDVHDLDWLTKLAGQVLAGGVMAFFGVRLLQLPILGVTVLPEPVMVMLTILVVVISTNAVNFIDGLDGLAAGVVLIAASAFFAWTYLVSRAFDPPNVFHQATFISAALIGVCLGFLPHNFHPARLFMGDAGALLLGLLLAASTISMTGSVDPNSSLASASAATAILLPVLIPLAVMALPFLDVLLAVLRRTRRGQLPWKPDRGHLHHQLLDIGHSHRGAVVLLYLWSALIALGAVSFAYLQVWTSVVGIVLLLTLALALTWQPSRPTTWARR</sequence>
<evidence type="ECO:0000313" key="10">
    <source>
        <dbReference type="Proteomes" id="UP000326546"/>
    </source>
</evidence>
<dbReference type="AlphaFoldDB" id="A0A5J6V3G6"/>
<feature type="transmembrane region" description="Helical" evidence="8">
    <location>
        <begin position="48"/>
        <end position="67"/>
    </location>
</feature>
<feature type="binding site" evidence="7">
    <location>
        <position position="157"/>
    </location>
    <ligand>
        <name>Mg(2+)</name>
        <dbReference type="ChEBI" id="CHEBI:18420"/>
    </ligand>
</feature>
<keyword evidence="7" id="KW-0460">Magnesium</keyword>
<evidence type="ECO:0000256" key="3">
    <source>
        <dbReference type="ARBA" id="ARBA00022679"/>
    </source>
</evidence>
<evidence type="ECO:0000256" key="4">
    <source>
        <dbReference type="ARBA" id="ARBA00022692"/>
    </source>
</evidence>
<comment type="subcellular location">
    <subcellularLocation>
        <location evidence="1">Cell membrane</location>
        <topology evidence="1">Multi-pass membrane protein</topology>
    </subcellularLocation>
</comment>
<comment type="cofactor">
    <cofactor evidence="7">
        <name>Mg(2+)</name>
        <dbReference type="ChEBI" id="CHEBI:18420"/>
    </cofactor>
</comment>
<proteinExistence type="predicted"/>
<dbReference type="Proteomes" id="UP000326546">
    <property type="component" value="Chromosome"/>
</dbReference>
<feature type="transmembrane region" description="Helical" evidence="8">
    <location>
        <begin position="341"/>
        <end position="358"/>
    </location>
</feature>
<dbReference type="EMBL" id="CP044427">
    <property type="protein sequence ID" value="QFG67826.1"/>
    <property type="molecule type" value="Genomic_DNA"/>
</dbReference>
<keyword evidence="7" id="KW-0479">Metal-binding</keyword>
<feature type="transmembrane region" description="Helical" evidence="8">
    <location>
        <begin position="261"/>
        <end position="284"/>
    </location>
</feature>
<feature type="transmembrane region" description="Helical" evidence="8">
    <location>
        <begin position="165"/>
        <end position="182"/>
    </location>
</feature>
<feature type="transmembrane region" description="Helical" evidence="8">
    <location>
        <begin position="79"/>
        <end position="96"/>
    </location>
</feature>
<feature type="transmembrane region" description="Helical" evidence="8">
    <location>
        <begin position="221"/>
        <end position="241"/>
    </location>
</feature>
<feature type="transmembrane region" description="Helical" evidence="8">
    <location>
        <begin position="108"/>
        <end position="128"/>
    </location>
</feature>
<organism evidence="9 10">
    <name type="scientific">Ornithinimicrobium pratense</name>
    <dbReference type="NCBI Taxonomy" id="2593973"/>
    <lineage>
        <taxon>Bacteria</taxon>
        <taxon>Bacillati</taxon>
        <taxon>Actinomycetota</taxon>
        <taxon>Actinomycetes</taxon>
        <taxon>Micrococcales</taxon>
        <taxon>Ornithinimicrobiaceae</taxon>
        <taxon>Ornithinimicrobium</taxon>
    </lineage>
</organism>
<keyword evidence="10" id="KW-1185">Reference proteome</keyword>
<keyword evidence="6 8" id="KW-0472">Membrane</keyword>
<protein>
    <submittedName>
        <fullName evidence="9">Undecaprenyl/decaprenyl-phosphate alpha-N-acetylglucosaminyl 1-phosphate transferase</fullName>
    </submittedName>
</protein>
<dbReference type="GO" id="GO:0071555">
    <property type="term" value="P:cell wall organization"/>
    <property type="evidence" value="ECO:0007669"/>
    <property type="project" value="TreeGrafter"/>
</dbReference>
<evidence type="ECO:0000256" key="8">
    <source>
        <dbReference type="SAM" id="Phobius"/>
    </source>
</evidence>
<evidence type="ECO:0000256" key="7">
    <source>
        <dbReference type="PIRSR" id="PIRSR600715-1"/>
    </source>
</evidence>
<evidence type="ECO:0000313" key="9">
    <source>
        <dbReference type="EMBL" id="QFG67826.1"/>
    </source>
</evidence>
<feature type="binding site" evidence="7">
    <location>
        <position position="225"/>
    </location>
    <ligand>
        <name>Mg(2+)</name>
        <dbReference type="ChEBI" id="CHEBI:18420"/>
    </ligand>
</feature>
<keyword evidence="5 8" id="KW-1133">Transmembrane helix</keyword>
<reference evidence="9 10" key="1">
    <citation type="submission" date="2019-09" db="EMBL/GenBank/DDBJ databases">
        <title>Serinicoccus pratensis sp. nov., isolated from meadow soil.</title>
        <authorList>
            <person name="Zhang W."/>
        </authorList>
    </citation>
    <scope>NUCLEOTIDE SEQUENCE [LARGE SCALE GENOMIC DNA]</scope>
    <source>
        <strain evidence="9 10">W204</strain>
    </source>
</reference>
<dbReference type="GO" id="GO:0046872">
    <property type="term" value="F:metal ion binding"/>
    <property type="evidence" value="ECO:0007669"/>
    <property type="project" value="UniProtKB-KW"/>
</dbReference>
<dbReference type="KEGG" id="serw:FY030_02995"/>
<dbReference type="PANTHER" id="PTHR22926">
    <property type="entry name" value="PHOSPHO-N-ACETYLMURAMOYL-PENTAPEPTIDE-TRANSFERASE"/>
    <property type="match status" value="1"/>
</dbReference>
<dbReference type="RefSeq" id="WP_158060218.1">
    <property type="nucleotide sequence ID" value="NZ_CP044427.1"/>
</dbReference>
<dbReference type="OrthoDB" id="9783652at2"/>
<keyword evidence="2" id="KW-1003">Cell membrane</keyword>
<dbReference type="CDD" id="cd06853">
    <property type="entry name" value="GT_WecA_like"/>
    <property type="match status" value="1"/>
</dbReference>